<organism evidence="1">
    <name type="scientific">Arundo donax</name>
    <name type="common">Giant reed</name>
    <name type="synonym">Donax arundinaceus</name>
    <dbReference type="NCBI Taxonomy" id="35708"/>
    <lineage>
        <taxon>Eukaryota</taxon>
        <taxon>Viridiplantae</taxon>
        <taxon>Streptophyta</taxon>
        <taxon>Embryophyta</taxon>
        <taxon>Tracheophyta</taxon>
        <taxon>Spermatophyta</taxon>
        <taxon>Magnoliopsida</taxon>
        <taxon>Liliopsida</taxon>
        <taxon>Poales</taxon>
        <taxon>Poaceae</taxon>
        <taxon>PACMAD clade</taxon>
        <taxon>Arundinoideae</taxon>
        <taxon>Arundineae</taxon>
        <taxon>Arundo</taxon>
    </lineage>
</organism>
<protein>
    <submittedName>
        <fullName evidence="1">Uncharacterized protein</fullName>
    </submittedName>
</protein>
<proteinExistence type="predicted"/>
<evidence type="ECO:0000313" key="1">
    <source>
        <dbReference type="EMBL" id="JAD19077.1"/>
    </source>
</evidence>
<accession>A0A0A8Y4Y6</accession>
<dbReference type="AlphaFoldDB" id="A0A0A8Y4Y6"/>
<sequence length="30" mass="3657">MRFYTLDIRHLAIFNPLRFLDMSCQCHLTT</sequence>
<reference evidence="1" key="1">
    <citation type="submission" date="2014-09" db="EMBL/GenBank/DDBJ databases">
        <authorList>
            <person name="Magalhaes I.L.F."/>
            <person name="Oliveira U."/>
            <person name="Santos F.R."/>
            <person name="Vidigal T.H.D.A."/>
            <person name="Brescovit A.D."/>
            <person name="Santos A.J."/>
        </authorList>
    </citation>
    <scope>NUCLEOTIDE SEQUENCE</scope>
    <source>
        <tissue evidence="1">Shoot tissue taken approximately 20 cm above the soil surface</tissue>
    </source>
</reference>
<reference evidence="1" key="2">
    <citation type="journal article" date="2015" name="Data Brief">
        <title>Shoot transcriptome of the giant reed, Arundo donax.</title>
        <authorList>
            <person name="Barrero R.A."/>
            <person name="Guerrero F.D."/>
            <person name="Moolhuijzen P."/>
            <person name="Goolsby J.A."/>
            <person name="Tidwell J."/>
            <person name="Bellgard S.E."/>
            <person name="Bellgard M.I."/>
        </authorList>
    </citation>
    <scope>NUCLEOTIDE SEQUENCE</scope>
    <source>
        <tissue evidence="1">Shoot tissue taken approximately 20 cm above the soil surface</tissue>
    </source>
</reference>
<dbReference type="EMBL" id="GBRH01278818">
    <property type="protein sequence ID" value="JAD19077.1"/>
    <property type="molecule type" value="Transcribed_RNA"/>
</dbReference>
<name>A0A0A8Y4Y6_ARUDO</name>